<evidence type="ECO:0000313" key="1">
    <source>
        <dbReference type="EMBL" id="VDO15288.1"/>
    </source>
</evidence>
<reference evidence="1 2" key="2">
    <citation type="submission" date="2018-11" db="EMBL/GenBank/DDBJ databases">
        <authorList>
            <consortium name="Pathogen Informatics"/>
        </authorList>
    </citation>
    <scope>NUCLEOTIDE SEQUENCE [LARGE SCALE GENOMIC DNA]</scope>
</reference>
<gene>
    <name evidence="1" type="ORF">HNAJ_LOCUS13223</name>
</gene>
<name>A0A0R3TZF0_RODNA</name>
<proteinExistence type="predicted"/>
<dbReference type="EMBL" id="UZAE01015125">
    <property type="protein sequence ID" value="VDO15288.1"/>
    <property type="molecule type" value="Genomic_DNA"/>
</dbReference>
<evidence type="ECO:0000313" key="2">
    <source>
        <dbReference type="Proteomes" id="UP000278807"/>
    </source>
</evidence>
<sequence length="76" mass="8397">MVSRLVLEFTWGVIFSAYDFTQTEALLIQSLIYVGPVTRLSMQLDIGSICPSFRSICGVYYPGYLNGDVDNALIGP</sequence>
<dbReference type="AlphaFoldDB" id="A0A0R3TZF0"/>
<dbReference type="Proteomes" id="UP000278807">
    <property type="component" value="Unassembled WGS sequence"/>
</dbReference>
<organism evidence="3">
    <name type="scientific">Rodentolepis nana</name>
    <name type="common">Dwarf tapeworm</name>
    <name type="synonym">Hymenolepis nana</name>
    <dbReference type="NCBI Taxonomy" id="102285"/>
    <lineage>
        <taxon>Eukaryota</taxon>
        <taxon>Metazoa</taxon>
        <taxon>Spiralia</taxon>
        <taxon>Lophotrochozoa</taxon>
        <taxon>Platyhelminthes</taxon>
        <taxon>Cestoda</taxon>
        <taxon>Eucestoda</taxon>
        <taxon>Cyclophyllidea</taxon>
        <taxon>Hymenolepididae</taxon>
        <taxon>Rodentolepis</taxon>
    </lineage>
</organism>
<accession>A0A0R3TZF0</accession>
<evidence type="ECO:0000313" key="3">
    <source>
        <dbReference type="WBParaSite" id="HNAJ_0001324901-mRNA-1"/>
    </source>
</evidence>
<keyword evidence="2" id="KW-1185">Reference proteome</keyword>
<reference evidence="3" key="1">
    <citation type="submission" date="2017-02" db="UniProtKB">
        <authorList>
            <consortium name="WormBaseParasite"/>
        </authorList>
    </citation>
    <scope>IDENTIFICATION</scope>
</reference>
<dbReference type="WBParaSite" id="HNAJ_0001324901-mRNA-1">
    <property type="protein sequence ID" value="HNAJ_0001324901-mRNA-1"/>
    <property type="gene ID" value="HNAJ_0001324901"/>
</dbReference>
<protein>
    <submittedName>
        <fullName evidence="3">Secreted protein</fullName>
    </submittedName>
</protein>